<evidence type="ECO:0000313" key="2">
    <source>
        <dbReference type="Proteomes" id="UP000317036"/>
    </source>
</evidence>
<name>A0A559KH71_9BACL</name>
<dbReference type="InterPro" id="IPR046155">
    <property type="entry name" value="DUF6157"/>
</dbReference>
<accession>A0A559KH71</accession>
<dbReference type="Pfam" id="PF19654">
    <property type="entry name" value="DUF6157"/>
    <property type="match status" value="1"/>
</dbReference>
<dbReference type="EMBL" id="VNJI01000002">
    <property type="protein sequence ID" value="TVY11479.1"/>
    <property type="molecule type" value="Genomic_DNA"/>
</dbReference>
<dbReference type="RefSeq" id="WP_144842670.1">
    <property type="nucleotide sequence ID" value="NZ_VNJI01000002.1"/>
</dbReference>
<dbReference type="AlphaFoldDB" id="A0A559KH71"/>
<comment type="caution">
    <text evidence="1">The sequence shown here is derived from an EMBL/GenBank/DDBJ whole genome shotgun (WGS) entry which is preliminary data.</text>
</comment>
<dbReference type="Proteomes" id="UP000317036">
    <property type="component" value="Unassembled WGS sequence"/>
</dbReference>
<reference evidence="1 2" key="1">
    <citation type="submission" date="2019-07" db="EMBL/GenBank/DDBJ databases">
        <authorList>
            <person name="Kim J."/>
        </authorList>
    </citation>
    <scope>NUCLEOTIDE SEQUENCE [LARGE SCALE GENOMIC DNA]</scope>
    <source>
        <strain evidence="1 2">JC52</strain>
    </source>
</reference>
<organism evidence="1 2">
    <name type="scientific">Paenibacillus cremeus</name>
    <dbReference type="NCBI Taxonomy" id="2163881"/>
    <lineage>
        <taxon>Bacteria</taxon>
        <taxon>Bacillati</taxon>
        <taxon>Bacillota</taxon>
        <taxon>Bacilli</taxon>
        <taxon>Bacillales</taxon>
        <taxon>Paenibacillaceae</taxon>
        <taxon>Paenibacillus</taxon>
    </lineage>
</organism>
<proteinExistence type="predicted"/>
<evidence type="ECO:0000313" key="1">
    <source>
        <dbReference type="EMBL" id="TVY11479.1"/>
    </source>
</evidence>
<dbReference type="OrthoDB" id="2361182at2"/>
<gene>
    <name evidence="1" type="ORF">FPZ49_01915</name>
</gene>
<sequence length="139" mass="15994">MKVADTFVQVSPDCPVQSSVVPVSRTAKKPAHVIQYELLSRHPYQFTLDDLVYEVHIRHKEIPDEMVKGRADEIRAELFQKNHPCMRASMLPKKYGWGVHYDTEGRIAIYGMESPEYEQLIEQYKGTKNLVAGMRSSRA</sequence>
<protein>
    <submittedName>
        <fullName evidence="1">Uncharacterized protein</fullName>
    </submittedName>
</protein>
<keyword evidence="2" id="KW-1185">Reference proteome</keyword>